<organism evidence="2">
    <name type="scientific">Brassica napus</name>
    <name type="common">Rape</name>
    <dbReference type="NCBI Taxonomy" id="3708"/>
    <lineage>
        <taxon>Eukaryota</taxon>
        <taxon>Viridiplantae</taxon>
        <taxon>Streptophyta</taxon>
        <taxon>Embryophyta</taxon>
        <taxon>Tracheophyta</taxon>
        <taxon>Spermatophyta</taxon>
        <taxon>Magnoliopsida</taxon>
        <taxon>eudicotyledons</taxon>
        <taxon>Gunneridae</taxon>
        <taxon>Pentapetalae</taxon>
        <taxon>rosids</taxon>
        <taxon>malvids</taxon>
        <taxon>Brassicales</taxon>
        <taxon>Brassicaceae</taxon>
        <taxon>Brassiceae</taxon>
        <taxon>Brassica</taxon>
    </lineage>
</organism>
<dbReference type="InterPro" id="IPR040361">
    <property type="entry name" value="TPD1"/>
</dbReference>
<dbReference type="PANTHER" id="PTHR33184">
    <property type="entry name" value="PROTEIN TAPETUM DETERMINANT 1-LIKE-RELATED"/>
    <property type="match status" value="1"/>
</dbReference>
<reference evidence="2" key="1">
    <citation type="submission" date="2021-01" db="EMBL/GenBank/DDBJ databases">
        <authorList>
            <consortium name="Genoscope - CEA"/>
            <person name="William W."/>
        </authorList>
    </citation>
    <scope>NUCLEOTIDE SEQUENCE</scope>
</reference>
<dbReference type="AlphaFoldDB" id="A0A816R5N9"/>
<dbReference type="PANTHER" id="PTHR33184:SF63">
    <property type="entry name" value="GENOME ASSEMBLY, CHROMOSOME: A01"/>
    <property type="match status" value="1"/>
</dbReference>
<gene>
    <name evidence="2" type="ORF">DARMORV10_C01P06830.1</name>
</gene>
<proteinExistence type="predicted"/>
<dbReference type="Proteomes" id="UP001295469">
    <property type="component" value="Chromosome C01"/>
</dbReference>
<evidence type="ECO:0000313" key="2">
    <source>
        <dbReference type="EMBL" id="CAF2068443.1"/>
    </source>
</evidence>
<sequence>MQVRATITCPGEVGVIMMSCGGFMVHMKSSTTDESVLNNFYRINVANFSTQSCHATSLLSKTGDICLLNAGNFILPNVDFVFKYVWDTSFDLKVIDWCNRLQLNTIPEVFRLRYFTVLTDRFVHSMNSIPGFDIMQGYHKMIGFGCSRSFSDISLKQSKTGKMVKNTPEWEVTLTNPCSCTGTDITLTCDGFKSLTPIDPSQILVAGDECSLINNLYGETDFVFKYVWAEEFDIKIKSGEIACS</sequence>
<evidence type="ECO:0000256" key="1">
    <source>
        <dbReference type="ARBA" id="ARBA00022729"/>
    </source>
</evidence>
<name>A0A816R5N9_BRANA</name>
<keyword evidence="1" id="KW-0732">Signal</keyword>
<dbReference type="Pfam" id="PF24068">
    <property type="entry name" value="TPD1_C"/>
    <property type="match status" value="1"/>
</dbReference>
<accession>A0A816R5N9</accession>
<protein>
    <submittedName>
        <fullName evidence="2">(rape) hypothetical protein</fullName>
    </submittedName>
</protein>
<dbReference type="EMBL" id="HG994365">
    <property type="protein sequence ID" value="CAF2068443.1"/>
    <property type="molecule type" value="Genomic_DNA"/>
</dbReference>